<dbReference type="KEGG" id="cfm:BJL90_19305"/>
<dbReference type="EMBL" id="CP020559">
    <property type="protein sequence ID" value="ARE88428.1"/>
    <property type="molecule type" value="Genomic_DNA"/>
</dbReference>
<name>A0AAC9RNH1_9CLOT</name>
<dbReference type="Gene3D" id="3.30.565.40">
    <property type="entry name" value="Fervidobacterium nodosum Rt17-B1 like"/>
    <property type="match status" value="2"/>
</dbReference>
<evidence type="ECO:0000313" key="3">
    <source>
        <dbReference type="Proteomes" id="UP000177894"/>
    </source>
</evidence>
<evidence type="ECO:0000313" key="2">
    <source>
        <dbReference type="EMBL" id="ARE88428.1"/>
    </source>
</evidence>
<evidence type="ECO:0008006" key="5">
    <source>
        <dbReference type="Google" id="ProtNLM"/>
    </source>
</evidence>
<protein>
    <recommendedName>
        <fullName evidence="5">DUF3298 domain-containing protein</fullName>
    </recommendedName>
</protein>
<dbReference type="Proteomes" id="UP000192478">
    <property type="component" value="Chromosome"/>
</dbReference>
<evidence type="ECO:0000313" key="4">
    <source>
        <dbReference type="Proteomes" id="UP000192478"/>
    </source>
</evidence>
<dbReference type="Gene3D" id="3.90.640.20">
    <property type="entry name" value="Heat-shock cognate protein, ATPase"/>
    <property type="match status" value="1"/>
</dbReference>
<dbReference type="InterPro" id="IPR037126">
    <property type="entry name" value="PdaC/RsiV-like_sf"/>
</dbReference>
<reference evidence="2 4" key="2">
    <citation type="submission" date="2017-03" db="EMBL/GenBank/DDBJ databases">
        <title>Complete sequence of Clostridium formicaceticum DSM 92.</title>
        <authorList>
            <person name="Poehlein A."/>
            <person name="Karl M."/>
            <person name="Bengelsdorf F.R."/>
            <person name="Duerre P."/>
            <person name="Daniel R."/>
        </authorList>
    </citation>
    <scope>NUCLEOTIDE SEQUENCE [LARGE SCALE GENOMIC DNA]</scope>
    <source>
        <strain evidence="2 4">DSM 92</strain>
    </source>
</reference>
<dbReference type="AlphaFoldDB" id="A0AAC9RNH1"/>
<organism evidence="2 4">
    <name type="scientific">Clostridium formicaceticum</name>
    <dbReference type="NCBI Taxonomy" id="1497"/>
    <lineage>
        <taxon>Bacteria</taxon>
        <taxon>Bacillati</taxon>
        <taxon>Bacillota</taxon>
        <taxon>Clostridia</taxon>
        <taxon>Eubacteriales</taxon>
        <taxon>Clostridiaceae</taxon>
        <taxon>Clostridium</taxon>
    </lineage>
</organism>
<gene>
    <name evidence="1" type="ORF">BJL90_19305</name>
    <name evidence="2" type="ORF">CLFO_28310</name>
</gene>
<dbReference type="EMBL" id="CP017603">
    <property type="protein sequence ID" value="AOY77817.1"/>
    <property type="molecule type" value="Genomic_DNA"/>
</dbReference>
<proteinExistence type="predicted"/>
<sequence>MIKTKLLVILMVLSFIFTSCHRGSMVKTENPAGENTAVAVEEERTSSFQPVLPRKYLYVNGIEIASREYTKEFPSYNIWVSCPEIKGLLDKSVQDKINKELWGEAQKFIDKPLPITNRESSELNTPTQKIEKWWGFSVIANYNNVLAMNIHYSEILSDEEYEDKILTYLYDLRTGNKLGIKDLFVDGADGIEMINERVVQYILRNHLEEEILSRPFQGIDENQPFYISDSMLMIVFDERNSEFVDTRQYITIPFKDFNGAIAVYDKYFVGAGGVYEKEKLRKKLLPNPIEIKNSFIQEEKPQYRIMIQTMVLEGLSNEMVEKKLNALFGELDVADFKEKAMKRYQDSPKKQVSAERSRYLNIAANVGGLLCVVSYDVTFFDGRRTSEERKYYCFDIETGQELGLKDLFKKEVDYKKIIKESILTQIDDIKLLDSELQDLDSAIDNADFFFDEYNMHILLRSGGLNPDVQNVWQFYIPFEAFREEGLMIFQ</sequence>
<dbReference type="PROSITE" id="PS51257">
    <property type="entry name" value="PROKAR_LIPOPROTEIN"/>
    <property type="match status" value="1"/>
</dbReference>
<reference evidence="1 3" key="1">
    <citation type="submission" date="2016-10" db="EMBL/GenBank/DDBJ databases">
        <title>Complete Genome Sequence of Acetogen Clostridium formicoaceticum ATCC 27076.</title>
        <authorList>
            <person name="Bao T."/>
            <person name="Cheng C."/>
            <person name="Zhao J."/>
            <person name="Yang S.-T."/>
            <person name="Wang J."/>
            <person name="Wang M."/>
        </authorList>
    </citation>
    <scope>NUCLEOTIDE SEQUENCE [LARGE SCALE GENOMIC DNA]</scope>
    <source>
        <strain evidence="1 3">ATCC 27076</strain>
    </source>
</reference>
<evidence type="ECO:0000313" key="1">
    <source>
        <dbReference type="EMBL" id="AOY77817.1"/>
    </source>
</evidence>
<accession>A0AAC9RNH1</accession>
<dbReference type="Proteomes" id="UP000177894">
    <property type="component" value="Chromosome"/>
</dbReference>
<keyword evidence="3" id="KW-1185">Reference proteome</keyword>
<dbReference type="RefSeq" id="WP_070972021.1">
    <property type="nucleotide sequence ID" value="NZ_CP017603.1"/>
</dbReference>